<dbReference type="KEGG" id="hra:EI982_05260"/>
<dbReference type="EMBL" id="CP034345">
    <property type="protein sequence ID" value="QGX94235.1"/>
    <property type="molecule type" value="Genomic_DNA"/>
</dbReference>
<dbReference type="PANTHER" id="PTHR11895">
    <property type="entry name" value="TRANSAMIDASE"/>
    <property type="match status" value="1"/>
</dbReference>
<sequence>MSDDSERMREVADRLGFEPPAEVVEWCLDTARSLRETADELDEAGTVAVTTDPDVEPSDERGAFLATYDEPRRESETGPLAGATVAVKDNIAAAGLPMTCGSDRVSATPESDAAVVERLLDAGGALVGKTNMDAFALGPSGEFSDYGRVENPVAADRVPGGTSSGSGVAVADGRVDAALGTDTGGSIRIPAACCGVVGIKPTHGYVPRHGFVSFGPSLDTIGPLARDVDTAARALAAVGGADHRDPTSAGDPPADPTDPLDRDGNVTVGMPEPFFEASDDAVAEAVRSAVDTADVRATPVSLSLGAVEAAYFLIGATEFIWYVDQDGTVRGQGPDYSTAVRAFVAASKETDLGDHITKRVLPSAYLDAETDGDVYRRARREAIAFERRVDAALADVDALVVPTIRTLPPEYGRMESIDDMLTLLGNTAPFNLSRHPATSVPVDAVDGLPVSAQVVGPRFEDFTTLSIAGRLAR</sequence>
<dbReference type="GeneID" id="99245171"/>
<organism evidence="3 4">
    <name type="scientific">Haloplanus rallus</name>
    <dbReference type="NCBI Taxonomy" id="1816183"/>
    <lineage>
        <taxon>Archaea</taxon>
        <taxon>Methanobacteriati</taxon>
        <taxon>Methanobacteriota</taxon>
        <taxon>Stenosarchaea group</taxon>
        <taxon>Halobacteria</taxon>
        <taxon>Halobacteriales</taxon>
        <taxon>Haloferacaceae</taxon>
        <taxon>Haloplanus</taxon>
    </lineage>
</organism>
<name>A0A6B9F1T6_9EURY</name>
<feature type="region of interest" description="Disordered" evidence="1">
    <location>
        <begin position="238"/>
        <end position="270"/>
    </location>
</feature>
<evidence type="ECO:0000259" key="2">
    <source>
        <dbReference type="Pfam" id="PF01425"/>
    </source>
</evidence>
<evidence type="ECO:0000313" key="3">
    <source>
        <dbReference type="EMBL" id="QGX94235.1"/>
    </source>
</evidence>
<evidence type="ECO:0000313" key="4">
    <source>
        <dbReference type="Proteomes" id="UP000428325"/>
    </source>
</evidence>
<dbReference type="SUPFAM" id="SSF75304">
    <property type="entry name" value="Amidase signature (AS) enzymes"/>
    <property type="match status" value="1"/>
</dbReference>
<gene>
    <name evidence="3" type="ORF">EI982_05260</name>
</gene>
<dbReference type="Proteomes" id="UP000428325">
    <property type="component" value="Chromosome"/>
</dbReference>
<dbReference type="Gene3D" id="3.90.1300.10">
    <property type="entry name" value="Amidase signature (AS) domain"/>
    <property type="match status" value="1"/>
</dbReference>
<reference evidence="3 4" key="1">
    <citation type="submission" date="2018-12" db="EMBL/GenBank/DDBJ databases">
        <title>Complete genome sequence of Haloplanus rallus MBLA0036.</title>
        <authorList>
            <person name="Nam Y.-d."/>
            <person name="Kang J."/>
            <person name="Chung W.-H."/>
            <person name="Park Y.S."/>
        </authorList>
    </citation>
    <scope>NUCLEOTIDE SEQUENCE [LARGE SCALE GENOMIC DNA]</scope>
    <source>
        <strain evidence="3 4">MBLA0036</strain>
    </source>
</reference>
<dbReference type="InterPro" id="IPR023631">
    <property type="entry name" value="Amidase_dom"/>
</dbReference>
<dbReference type="PANTHER" id="PTHR11895:SF7">
    <property type="entry name" value="GLUTAMYL-TRNA(GLN) AMIDOTRANSFERASE SUBUNIT A, MITOCHONDRIAL"/>
    <property type="match status" value="1"/>
</dbReference>
<accession>A0A6B9F1T6</accession>
<evidence type="ECO:0000256" key="1">
    <source>
        <dbReference type="SAM" id="MobiDB-lite"/>
    </source>
</evidence>
<dbReference type="AlphaFoldDB" id="A0A6B9F1T6"/>
<dbReference type="InterPro" id="IPR036928">
    <property type="entry name" value="AS_sf"/>
</dbReference>
<feature type="domain" description="Amidase" evidence="2">
    <location>
        <begin position="67"/>
        <end position="465"/>
    </location>
</feature>
<dbReference type="OrthoDB" id="7931at2157"/>
<dbReference type="GO" id="GO:0003824">
    <property type="term" value="F:catalytic activity"/>
    <property type="evidence" value="ECO:0007669"/>
    <property type="project" value="InterPro"/>
</dbReference>
<dbReference type="Pfam" id="PF01425">
    <property type="entry name" value="Amidase"/>
    <property type="match status" value="1"/>
</dbReference>
<dbReference type="RefSeq" id="WP_157688472.1">
    <property type="nucleotide sequence ID" value="NZ_CP034345.1"/>
</dbReference>
<keyword evidence="4" id="KW-1185">Reference proteome</keyword>
<dbReference type="InterPro" id="IPR000120">
    <property type="entry name" value="Amidase"/>
</dbReference>
<protein>
    <submittedName>
        <fullName evidence="3">Amidase</fullName>
    </submittedName>
</protein>
<proteinExistence type="predicted"/>